<gene>
    <name evidence="1" type="ORF">LPTSP3_g38680</name>
</gene>
<dbReference type="Proteomes" id="UP000245263">
    <property type="component" value="Plasmid pE30-1"/>
</dbReference>
<evidence type="ECO:0000313" key="2">
    <source>
        <dbReference type="Proteomes" id="UP000245263"/>
    </source>
</evidence>
<accession>A0ABM7UP32</accession>
<keyword evidence="2" id="KW-1185">Reference proteome</keyword>
<dbReference type="EMBL" id="AP025030">
    <property type="protein sequence ID" value="BDA80938.1"/>
    <property type="molecule type" value="Genomic_DNA"/>
</dbReference>
<proteinExistence type="predicted"/>
<evidence type="ECO:0008006" key="3">
    <source>
        <dbReference type="Google" id="ProtNLM"/>
    </source>
</evidence>
<reference evidence="1 2" key="1">
    <citation type="submission" date="2021-08" db="EMBL/GenBank/DDBJ databases">
        <title>Complete genome sequence of Leptospira kobayashii strain E30.</title>
        <authorList>
            <person name="Nakao R."/>
            <person name="Nakamura S."/>
            <person name="Masuzawa T."/>
            <person name="Koizumi N."/>
        </authorList>
    </citation>
    <scope>NUCLEOTIDE SEQUENCE [LARGE SCALE GENOMIC DNA]</scope>
    <source>
        <strain evidence="1 2">E30</strain>
        <plasmid evidence="1 2">pE30-1</plasmid>
    </source>
</reference>
<organism evidence="1 2">
    <name type="scientific">Leptospira kobayashii</name>
    <dbReference type="NCBI Taxonomy" id="1917830"/>
    <lineage>
        <taxon>Bacteria</taxon>
        <taxon>Pseudomonadati</taxon>
        <taxon>Spirochaetota</taxon>
        <taxon>Spirochaetia</taxon>
        <taxon>Leptospirales</taxon>
        <taxon>Leptospiraceae</taxon>
        <taxon>Leptospira</taxon>
    </lineage>
</organism>
<geneLocation type="plasmid" evidence="1 2">
    <name>pE30-1</name>
</geneLocation>
<keyword evidence="1" id="KW-0614">Plasmid</keyword>
<protein>
    <recommendedName>
        <fullName evidence="3">Lipoprotein</fullName>
    </recommendedName>
</protein>
<evidence type="ECO:0000313" key="1">
    <source>
        <dbReference type="EMBL" id="BDA80938.1"/>
    </source>
</evidence>
<sequence>MFDRNRPHFQMRFRLNYFGDQMNNLKKIGAIALILGLALSSCKKKEEDDNTGVLALLYAATATDPTKCETPGVSVSDLGSPSTTAVCTPSAGSAKHFVVEGLEASGHVFYFSVGNLATDTAATVTASSLSATANIARLYLYPSFATPAPIYAVQYSPNNAASGTRYNITGLSNTVTKTAASTICFDVNDAAPSRITLWATGLNGADCSVKTSLTAANSVMNKKDWNSTVKLDSRTAFISFKDGGNSGTAKFTKVTASTVLAVQD</sequence>
<name>A0ABM7UP32_9LEPT</name>